<dbReference type="STRING" id="28092.WM40_26070"/>
<feature type="region of interest" description="Disordered" evidence="1">
    <location>
        <begin position="92"/>
        <end position="124"/>
    </location>
</feature>
<dbReference type="AlphaFoldDB" id="A0A0F5JTH9"/>
<keyword evidence="2" id="KW-0548">Nucleotidyltransferase</keyword>
<comment type="caution">
    <text evidence="2">The sequence shown here is derived from an EMBL/GenBank/DDBJ whole genome shotgun (WGS) entry which is preliminary data.</text>
</comment>
<dbReference type="NCBIfam" id="TIGR00678">
    <property type="entry name" value="holB"/>
    <property type="match status" value="1"/>
</dbReference>
<accession>A0A0F5JTH9</accession>
<dbReference type="GO" id="GO:0006261">
    <property type="term" value="P:DNA-templated DNA replication"/>
    <property type="evidence" value="ECO:0007669"/>
    <property type="project" value="TreeGrafter"/>
</dbReference>
<reference evidence="2 3" key="1">
    <citation type="submission" date="2015-03" db="EMBL/GenBank/DDBJ databases">
        <title>Draft Genome Sequence of Burkholderia andropogonis type strain ICMP2807, isolated from Sorghum bicolor.</title>
        <authorList>
            <person name="Lopes-Santos L."/>
            <person name="Castro D.B."/>
            <person name="Ottoboni L.M."/>
            <person name="Park D."/>
            <person name="Weirc B.S."/>
            <person name="Destefano S.A."/>
        </authorList>
    </citation>
    <scope>NUCLEOTIDE SEQUENCE [LARGE SCALE GENOMIC DNA]</scope>
    <source>
        <strain evidence="2 3">ICMP2807</strain>
    </source>
</reference>
<dbReference type="EC" id="2.7.7.7" evidence="2"/>
<dbReference type="GO" id="GO:0009360">
    <property type="term" value="C:DNA polymerase III complex"/>
    <property type="evidence" value="ECO:0007669"/>
    <property type="project" value="TreeGrafter"/>
</dbReference>
<evidence type="ECO:0000256" key="1">
    <source>
        <dbReference type="SAM" id="MobiDB-lite"/>
    </source>
</evidence>
<dbReference type="PANTHER" id="PTHR11669">
    <property type="entry name" value="REPLICATION FACTOR C / DNA POLYMERASE III GAMMA-TAU SUBUNIT"/>
    <property type="match status" value="1"/>
</dbReference>
<keyword evidence="2" id="KW-0808">Transferase</keyword>
<dbReference type="Pfam" id="PF13177">
    <property type="entry name" value="DNA_pol3_delta2"/>
    <property type="match status" value="1"/>
</dbReference>
<evidence type="ECO:0000313" key="3">
    <source>
        <dbReference type="Proteomes" id="UP000033618"/>
    </source>
</evidence>
<dbReference type="InterPro" id="IPR027417">
    <property type="entry name" value="P-loop_NTPase"/>
</dbReference>
<dbReference type="PATRIC" id="fig|28092.6.peg.6148"/>
<dbReference type="GO" id="GO:0008408">
    <property type="term" value="F:3'-5' exonuclease activity"/>
    <property type="evidence" value="ECO:0007669"/>
    <property type="project" value="InterPro"/>
</dbReference>
<gene>
    <name evidence="2" type="ORF">WM40_26070</name>
</gene>
<sequence length="374" mass="40356">MLYPWQSASWNALTAQLQPNGRFAHALVIHGQAGIGKEAFARHLAQALLCEEGHGPDAMRGRPCGQCPACHWFEQGNHPDFHAVYPENLAPPLPTSTDGDVSEKGGKAAKGKATDGDVGEGDTKGKALSKEIKIEQIRALLTFCGIGAHRGGRRVVLVYPAEALNGAAANALLKTLEEPPVGVMFLMVSANLDRLLPTIISRCRQWPLAGPDRALASEWLAAQPGVPSPMAARDALAQTGGAPLAAHALFGDPHHAALLPLRDGLIQQWSAGAHCDAFACADAVQKMAVPVVLGWLQRWVYDLASVTLTGQVRYFPAHATALRRCATQADAMVLMQFQQALLRERMTEQHPLNARLVFESLFVRYRAVFSLTPR</sequence>
<dbReference type="GO" id="GO:0003887">
    <property type="term" value="F:DNA-directed DNA polymerase activity"/>
    <property type="evidence" value="ECO:0007669"/>
    <property type="project" value="UniProtKB-EC"/>
</dbReference>
<dbReference type="SUPFAM" id="SSF52540">
    <property type="entry name" value="P-loop containing nucleoside triphosphate hydrolases"/>
    <property type="match status" value="1"/>
</dbReference>
<organism evidence="2 3">
    <name type="scientific">Robbsia andropogonis</name>
    <dbReference type="NCBI Taxonomy" id="28092"/>
    <lineage>
        <taxon>Bacteria</taxon>
        <taxon>Pseudomonadati</taxon>
        <taxon>Pseudomonadota</taxon>
        <taxon>Betaproteobacteria</taxon>
        <taxon>Burkholderiales</taxon>
        <taxon>Burkholderiaceae</taxon>
        <taxon>Robbsia</taxon>
    </lineage>
</organism>
<dbReference type="Proteomes" id="UP000033618">
    <property type="component" value="Unassembled WGS sequence"/>
</dbReference>
<dbReference type="OrthoDB" id="9811073at2"/>
<dbReference type="PANTHER" id="PTHR11669:SF8">
    <property type="entry name" value="DNA POLYMERASE III SUBUNIT DELTA"/>
    <property type="match status" value="1"/>
</dbReference>
<proteinExistence type="predicted"/>
<protein>
    <submittedName>
        <fullName evidence="2">DNA polymerase III subunit delta</fullName>
        <ecNumber evidence="2">2.7.7.7</ecNumber>
    </submittedName>
</protein>
<dbReference type="Gene3D" id="3.40.50.300">
    <property type="entry name" value="P-loop containing nucleotide triphosphate hydrolases"/>
    <property type="match status" value="1"/>
</dbReference>
<dbReference type="InterPro" id="IPR004622">
    <property type="entry name" value="DNA_pol_HolB"/>
</dbReference>
<dbReference type="InterPro" id="IPR050238">
    <property type="entry name" value="DNA_Rep/Repair_Clamp_Loader"/>
</dbReference>
<evidence type="ECO:0000313" key="2">
    <source>
        <dbReference type="EMBL" id="KKB60960.1"/>
    </source>
</evidence>
<keyword evidence="3" id="KW-1185">Reference proteome</keyword>
<dbReference type="RefSeq" id="WP_046154490.1">
    <property type="nucleotide sequence ID" value="NZ_CADFGU010000002.1"/>
</dbReference>
<dbReference type="EMBL" id="LAQU01000105">
    <property type="protein sequence ID" value="KKB60960.1"/>
    <property type="molecule type" value="Genomic_DNA"/>
</dbReference>
<name>A0A0F5JTH9_9BURK</name>